<evidence type="ECO:0000256" key="3">
    <source>
        <dbReference type="ARBA" id="ARBA00037324"/>
    </source>
</evidence>
<dbReference type="FunFam" id="3.40.50.1000:FF:000015">
    <property type="entry name" value="CTD small phosphatase-like protein 2"/>
    <property type="match status" value="1"/>
</dbReference>
<proteinExistence type="inferred from homology"/>
<dbReference type="InterPro" id="IPR004274">
    <property type="entry name" value="FCP1_dom"/>
</dbReference>
<dbReference type="InterPro" id="IPR036412">
    <property type="entry name" value="HAD-like_sf"/>
</dbReference>
<keyword evidence="7" id="KW-1185">Reference proteome</keyword>
<dbReference type="GO" id="GO:0005634">
    <property type="term" value="C:nucleus"/>
    <property type="evidence" value="ECO:0007669"/>
    <property type="project" value="UniProtKB-ARBA"/>
</dbReference>
<dbReference type="SMART" id="SM00577">
    <property type="entry name" value="CPDc"/>
    <property type="match status" value="1"/>
</dbReference>
<comment type="similarity">
    <text evidence="4">Belongs to the CTDSPL2 family.</text>
</comment>
<evidence type="ECO:0000256" key="1">
    <source>
        <dbReference type="ARBA" id="ARBA00022801"/>
    </source>
</evidence>
<dbReference type="Pfam" id="PF03031">
    <property type="entry name" value="NIF"/>
    <property type="match status" value="1"/>
</dbReference>
<dbReference type="PANTHER" id="PTHR12210">
    <property type="entry name" value="DULLARD PROTEIN PHOSPHATASE"/>
    <property type="match status" value="1"/>
</dbReference>
<dbReference type="Gene3D" id="3.40.50.1000">
    <property type="entry name" value="HAD superfamily/HAD-like"/>
    <property type="match status" value="1"/>
</dbReference>
<keyword evidence="1" id="KW-0378">Hydrolase</keyword>
<evidence type="ECO:0000256" key="4">
    <source>
        <dbReference type="ARBA" id="ARBA00038355"/>
    </source>
</evidence>
<evidence type="ECO:0000259" key="5">
    <source>
        <dbReference type="PROSITE" id="PS50969"/>
    </source>
</evidence>
<dbReference type="CDD" id="cd07521">
    <property type="entry name" value="HAD_FCP1-like"/>
    <property type="match status" value="1"/>
</dbReference>
<reference evidence="6" key="1">
    <citation type="journal article" date="2023" name="GigaByte">
        <title>Genome assembly of the bearded iris, Iris pallida Lam.</title>
        <authorList>
            <person name="Bruccoleri R.E."/>
            <person name="Oakeley E.J."/>
            <person name="Faust A.M.E."/>
            <person name="Altorfer M."/>
            <person name="Dessus-Babus S."/>
            <person name="Burckhardt D."/>
            <person name="Oertli M."/>
            <person name="Naumann U."/>
            <person name="Petersen F."/>
            <person name="Wong J."/>
        </authorList>
    </citation>
    <scope>NUCLEOTIDE SEQUENCE</scope>
    <source>
        <strain evidence="6">GSM-AAB239-AS_SAM_17_03QT</strain>
    </source>
</reference>
<accession>A0AAX6GZE6</accession>
<dbReference type="PROSITE" id="PS50969">
    <property type="entry name" value="FCP1"/>
    <property type="match status" value="1"/>
</dbReference>
<dbReference type="SUPFAM" id="SSF56784">
    <property type="entry name" value="HAD-like"/>
    <property type="match status" value="1"/>
</dbReference>
<reference evidence="6" key="2">
    <citation type="submission" date="2023-04" db="EMBL/GenBank/DDBJ databases">
        <authorList>
            <person name="Bruccoleri R.E."/>
            <person name="Oakeley E.J."/>
            <person name="Faust A.-M."/>
            <person name="Dessus-Babus S."/>
            <person name="Altorfer M."/>
            <person name="Burckhardt D."/>
            <person name="Oertli M."/>
            <person name="Naumann U."/>
            <person name="Petersen F."/>
            <person name="Wong J."/>
        </authorList>
    </citation>
    <scope>NUCLEOTIDE SEQUENCE</scope>
    <source>
        <strain evidence="6">GSM-AAB239-AS_SAM_17_03QT</strain>
        <tissue evidence="6">Leaf</tissue>
    </source>
</reference>
<feature type="domain" description="FCP1 homology" evidence="5">
    <location>
        <begin position="298"/>
        <end position="457"/>
    </location>
</feature>
<dbReference type="InterPro" id="IPR023214">
    <property type="entry name" value="HAD_sf"/>
</dbReference>
<dbReference type="InterPro" id="IPR011948">
    <property type="entry name" value="Dullard_phosphatase"/>
</dbReference>
<comment type="function">
    <text evidence="3">Probable phosphatase.</text>
</comment>
<comment type="caution">
    <text evidence="6">The sequence shown here is derived from an EMBL/GenBank/DDBJ whole genome shotgun (WGS) entry which is preliminary data.</text>
</comment>
<evidence type="ECO:0000313" key="6">
    <source>
        <dbReference type="EMBL" id="KAJ6833711.1"/>
    </source>
</evidence>
<protein>
    <submittedName>
        <fullName evidence="6">CTD small phosphatase-like protein 2 isoform X1</fullName>
    </submittedName>
</protein>
<dbReference type="InterPro" id="IPR050365">
    <property type="entry name" value="TIM50"/>
</dbReference>
<dbReference type="EMBL" id="JANAVB010014797">
    <property type="protein sequence ID" value="KAJ6833711.1"/>
    <property type="molecule type" value="Genomic_DNA"/>
</dbReference>
<sequence length="475" mass="53530">MPGLKMAIETCKNSKRCHDLLACCTTSNKLPEESRYRVKRSRQASVLDTSTQLNYDDLLSTERLNQNIQNTDADDDLATLSGPSAHCLMFPLLTSDSAVVGDMVSLSPAYPPILETIFSPAFEQNETQFKPMNQSNSVREGENLDLPQLVSIDSNDQSCTSTNAKSLGLWDFCSSEVACLPFDDVIELSDSVTTVSQDYEQMLSDMVFDKEDTCMGLPSLDKPVDLGSICDDKSVKDVWSSDDSFLYLAIQQLTSKSETEINYSYCDLDEVEFDPQLFLRNLPDLLEANCPDIPKETVKRKPITLVLDLDETLVHSTLEHCDDADFTFPVFFNMKNHTVYVRRRPHLQTFLERVAEMFEVVIFTASQSIYAEQLLDILDPEKNLISHRLYRESCTFSNGNCTKDLTVLGLDLAKVAIVDNTPQVFQLQVNNGIPIKSWFDDPSDEALIALLPFLETLVDADDVRPIIEKRFSHKE</sequence>
<gene>
    <name evidence="6" type="ORF">M6B38_338440</name>
</gene>
<evidence type="ECO:0000256" key="2">
    <source>
        <dbReference type="ARBA" id="ARBA00022912"/>
    </source>
</evidence>
<dbReference type="GO" id="GO:0004721">
    <property type="term" value="F:phosphoprotein phosphatase activity"/>
    <property type="evidence" value="ECO:0007669"/>
    <property type="project" value="UniProtKB-KW"/>
</dbReference>
<dbReference type="Proteomes" id="UP001140949">
    <property type="component" value="Unassembled WGS sequence"/>
</dbReference>
<dbReference type="NCBIfam" id="TIGR02251">
    <property type="entry name" value="HIF-SF_euk"/>
    <property type="match status" value="1"/>
</dbReference>
<keyword evidence="2" id="KW-0904">Protein phosphatase</keyword>
<evidence type="ECO:0000313" key="7">
    <source>
        <dbReference type="Proteomes" id="UP001140949"/>
    </source>
</evidence>
<dbReference type="AlphaFoldDB" id="A0AAX6GZE6"/>
<name>A0AAX6GZE6_IRIPA</name>
<organism evidence="6 7">
    <name type="scientific">Iris pallida</name>
    <name type="common">Sweet iris</name>
    <dbReference type="NCBI Taxonomy" id="29817"/>
    <lineage>
        <taxon>Eukaryota</taxon>
        <taxon>Viridiplantae</taxon>
        <taxon>Streptophyta</taxon>
        <taxon>Embryophyta</taxon>
        <taxon>Tracheophyta</taxon>
        <taxon>Spermatophyta</taxon>
        <taxon>Magnoliopsida</taxon>
        <taxon>Liliopsida</taxon>
        <taxon>Asparagales</taxon>
        <taxon>Iridaceae</taxon>
        <taxon>Iridoideae</taxon>
        <taxon>Irideae</taxon>
        <taxon>Iris</taxon>
    </lineage>
</organism>